<gene>
    <name evidence="1" type="ORF">IPJ38_12045</name>
</gene>
<evidence type="ECO:0000313" key="1">
    <source>
        <dbReference type="EMBL" id="MBK7415729.1"/>
    </source>
</evidence>
<dbReference type="Proteomes" id="UP000739411">
    <property type="component" value="Unassembled WGS sequence"/>
</dbReference>
<name>A0A935MTJ4_9RHOO</name>
<proteinExistence type="predicted"/>
<comment type="caution">
    <text evidence="1">The sequence shown here is derived from an EMBL/GenBank/DDBJ whole genome shotgun (WGS) entry which is preliminary data.</text>
</comment>
<dbReference type="Pfam" id="PF13289">
    <property type="entry name" value="SIR2_2"/>
    <property type="match status" value="1"/>
</dbReference>
<organism evidence="1 2">
    <name type="scientific">Candidatus Dechloromonas phosphorivorans</name>
    <dbReference type="NCBI Taxonomy" id="2899244"/>
    <lineage>
        <taxon>Bacteria</taxon>
        <taxon>Pseudomonadati</taxon>
        <taxon>Pseudomonadota</taxon>
        <taxon>Betaproteobacteria</taxon>
        <taxon>Rhodocyclales</taxon>
        <taxon>Azonexaceae</taxon>
        <taxon>Dechloromonas</taxon>
    </lineage>
</organism>
<reference evidence="1 2" key="1">
    <citation type="submission" date="2020-10" db="EMBL/GenBank/DDBJ databases">
        <title>Connecting structure to function with the recovery of over 1000 high-quality activated sludge metagenome-assembled genomes encoding full-length rRNA genes using long-read sequencing.</title>
        <authorList>
            <person name="Singleton C.M."/>
            <person name="Petriglieri F."/>
            <person name="Kristensen J.M."/>
            <person name="Kirkegaard R.H."/>
            <person name="Michaelsen T.Y."/>
            <person name="Andersen M.H."/>
            <person name="Karst S.M."/>
            <person name="Dueholm M.S."/>
            <person name="Nielsen P.H."/>
            <person name="Albertsen M."/>
        </authorList>
    </citation>
    <scope>NUCLEOTIDE SEQUENCE [LARGE SCALE GENOMIC DNA]</scope>
    <source>
        <strain evidence="1">EsbW_18-Q3-R4-48_BATAC.463</strain>
    </source>
</reference>
<dbReference type="EMBL" id="JADJMS010000024">
    <property type="protein sequence ID" value="MBK7415729.1"/>
    <property type="molecule type" value="Genomic_DNA"/>
</dbReference>
<accession>A0A935MTJ4</accession>
<dbReference type="AlphaFoldDB" id="A0A935MTJ4"/>
<sequence>MTPELREKLLAGLKDGSIVPYLGAGVLADVTNVATGEPIPADSDSLIIAMNGGKPMAPKLMYEFARAAMNIELKRGRSAVTKFLTRTYGETAWTRGAVHDWLKAISPHYVIDVNRDTQLQDSYADVPHNLIVGIARIGGTDFRYKLYLWDGIAYQKSGLINPALPILFKPMGTPKPEANYIASDADYVDFITELMGGFSIPPEVKELRKGKQYLFMGLRLNRDTERMVMSDMIYSAAEPAGWALINNPTDKERRFCKKQKLELIEADVFDLIGAPVAA</sequence>
<protein>
    <submittedName>
        <fullName evidence="1">SIR2 family protein</fullName>
    </submittedName>
</protein>
<evidence type="ECO:0000313" key="2">
    <source>
        <dbReference type="Proteomes" id="UP000739411"/>
    </source>
</evidence>